<feature type="region of interest" description="Disordered" evidence="1">
    <location>
        <begin position="384"/>
        <end position="457"/>
    </location>
</feature>
<feature type="compositionally biased region" description="Basic and acidic residues" evidence="1">
    <location>
        <begin position="392"/>
        <end position="401"/>
    </location>
</feature>
<evidence type="ECO:0000256" key="1">
    <source>
        <dbReference type="SAM" id="MobiDB-lite"/>
    </source>
</evidence>
<dbReference type="AlphaFoldDB" id="A0A2H4SB41"/>
<dbReference type="VEuPathDB" id="FungiDB:A9K55_006613"/>
<feature type="compositionally biased region" description="Basic and acidic residues" evidence="1">
    <location>
        <begin position="342"/>
        <end position="354"/>
    </location>
</feature>
<feature type="region of interest" description="Disordered" evidence="1">
    <location>
        <begin position="585"/>
        <end position="607"/>
    </location>
</feature>
<organism evidence="2 3">
    <name type="scientific">Cordyceps militaris</name>
    <name type="common">Caterpillar fungus</name>
    <name type="synonym">Clavaria militaris</name>
    <dbReference type="NCBI Taxonomy" id="73501"/>
    <lineage>
        <taxon>Eukaryota</taxon>
        <taxon>Fungi</taxon>
        <taxon>Dikarya</taxon>
        <taxon>Ascomycota</taxon>
        <taxon>Pezizomycotina</taxon>
        <taxon>Sordariomycetes</taxon>
        <taxon>Hypocreomycetidae</taxon>
        <taxon>Hypocreales</taxon>
        <taxon>Cordycipitaceae</taxon>
        <taxon>Cordyceps</taxon>
    </lineage>
</organism>
<protein>
    <submittedName>
        <fullName evidence="2">Uncharacterized protein</fullName>
    </submittedName>
</protein>
<gene>
    <name evidence="2" type="ORF">A9K55_006613</name>
</gene>
<feature type="compositionally biased region" description="Basic and acidic residues" evidence="1">
    <location>
        <begin position="408"/>
        <end position="419"/>
    </location>
</feature>
<feature type="compositionally biased region" description="Basic and acidic residues" evidence="1">
    <location>
        <begin position="68"/>
        <end position="108"/>
    </location>
</feature>
<proteinExistence type="predicted"/>
<feature type="compositionally biased region" description="Basic residues" evidence="1">
    <location>
        <begin position="109"/>
        <end position="118"/>
    </location>
</feature>
<accession>A0A2H4SB41</accession>
<evidence type="ECO:0000313" key="2">
    <source>
        <dbReference type="EMBL" id="ATY60293.1"/>
    </source>
</evidence>
<dbReference type="EMBL" id="CP023323">
    <property type="protein sequence ID" value="ATY60293.1"/>
    <property type="molecule type" value="Genomic_DNA"/>
</dbReference>
<name>A0A2H4SB41_CORMI</name>
<feature type="compositionally biased region" description="Basic and acidic residues" evidence="1">
    <location>
        <begin position="119"/>
        <end position="136"/>
    </location>
</feature>
<sequence>MDGEAPTTARSSPSYLTLGQRCDPAHGQVERNVQDANHPKRLGVVLAVVHEAEHNREQDAAEVAAGARDARHDAVGRGVDVRHERKVGAVARLDEDGGERHEPDERAQRHAARRRRVHAAGDDEQRAAEHAARRDPQLLPPQVAAALAVEHVGDDAAEGPRDDVEEAKDGGAVAGRGLREVREVVLVVGAEDGVDGELAAKGARVRGDVEDGLRGEQDGKGVAEARLRDDLALGNVHGLLVRELRREGQLGGAALFLVGRVRLGRRGQARVDGRREARVGAAAGAALEDAHVLVDALLALLPGADGRVRAQQQHAEGAGHQAHERHDKGDAPRRRRAEPLAGDERVKDGGHDEVGDAAAGVAPAAGEGVCRADDVLVEEAGAPHLARHKRGPEHPQEEARRVQPAGAAHERRQPDRQAPDEQQPDEDAPRPEQVAQRARGEPQQERGHEGDNVGVGHLHVGEVQVLFDGDGEERRERVPVRGFDMLVGRRVAAEGGRDTPYQAQKASMKPIQEKKKTRPYMSTGLRTGMLRAFLLTGHTSGAAQRAEKLKRGMAVTNCVLKGNNSRRRDRELSLYYTQSGCASTETGALDSQQTISSTHTRSRLGRQ</sequence>
<feature type="region of interest" description="Disordered" evidence="1">
    <location>
        <begin position="309"/>
        <end position="360"/>
    </location>
</feature>
<feature type="region of interest" description="Disordered" evidence="1">
    <location>
        <begin position="56"/>
        <end position="139"/>
    </location>
</feature>
<feature type="compositionally biased region" description="Low complexity" evidence="1">
    <location>
        <begin position="309"/>
        <end position="320"/>
    </location>
</feature>
<dbReference type="VEuPathDB" id="FungiDB:CCM_02302"/>
<reference evidence="2 3" key="1">
    <citation type="journal article" date="2017" name="BMC Genomics">
        <title>Chromosome level assembly and secondary metabolite potential of the parasitic fungus Cordyceps militaris.</title>
        <authorList>
            <person name="Kramer G.J."/>
            <person name="Nodwell J.R."/>
        </authorList>
    </citation>
    <scope>NUCLEOTIDE SEQUENCE [LARGE SCALE GENOMIC DNA]</scope>
    <source>
        <strain evidence="2 3">ATCC 34164</strain>
    </source>
</reference>
<evidence type="ECO:0000313" key="3">
    <source>
        <dbReference type="Proteomes" id="UP000323067"/>
    </source>
</evidence>
<dbReference type="Proteomes" id="UP000323067">
    <property type="component" value="Chromosome vi"/>
</dbReference>
<feature type="compositionally biased region" description="Basic and acidic residues" evidence="1">
    <location>
        <begin position="438"/>
        <end position="451"/>
    </location>
</feature>
<feature type="compositionally biased region" description="Basic and acidic residues" evidence="1">
    <location>
        <begin position="321"/>
        <end position="332"/>
    </location>
</feature>
<feature type="compositionally biased region" description="Polar residues" evidence="1">
    <location>
        <begin position="585"/>
        <end position="599"/>
    </location>
</feature>